<evidence type="ECO:0000313" key="7">
    <source>
        <dbReference type="EMBL" id="TFY78722.1"/>
    </source>
</evidence>
<evidence type="ECO:0000313" key="8">
    <source>
        <dbReference type="Proteomes" id="UP000298061"/>
    </source>
</evidence>
<dbReference type="AlphaFoldDB" id="A0A4Y9ZV94"/>
<dbReference type="EMBL" id="SFCI01000627">
    <property type="protein sequence ID" value="TFY78722.1"/>
    <property type="molecule type" value="Genomic_DNA"/>
</dbReference>
<comment type="caution">
    <text evidence="7">The sequence shown here is derived from an EMBL/GenBank/DDBJ whole genome shotgun (WGS) entry which is preliminary data.</text>
</comment>
<comment type="cofactor">
    <cofactor evidence="1 6">
        <name>Mg(2+)</name>
        <dbReference type="ChEBI" id="CHEBI:18420"/>
    </cofactor>
</comment>
<accession>A0A4Y9ZV94</accession>
<dbReference type="InterPro" id="IPR034686">
    <property type="entry name" value="Terpene_cyclase-like_2"/>
</dbReference>
<keyword evidence="3 6" id="KW-0479">Metal-binding</keyword>
<dbReference type="GO" id="GO:0046872">
    <property type="term" value="F:metal ion binding"/>
    <property type="evidence" value="ECO:0007669"/>
    <property type="project" value="UniProtKB-KW"/>
</dbReference>
<keyword evidence="5 6" id="KW-0456">Lyase</keyword>
<dbReference type="Gene3D" id="1.10.600.10">
    <property type="entry name" value="Farnesyl Diphosphate Synthase"/>
    <property type="match status" value="1"/>
</dbReference>
<dbReference type="SFLD" id="SFLDG01020">
    <property type="entry name" value="Terpene_Cyclase_Like_2"/>
    <property type="match status" value="1"/>
</dbReference>
<protein>
    <recommendedName>
        <fullName evidence="6">Terpene synthase</fullName>
        <ecNumber evidence="6">4.2.3.-</ecNumber>
    </recommendedName>
</protein>
<keyword evidence="4 6" id="KW-0460">Magnesium</keyword>
<gene>
    <name evidence="7" type="ORF">EWM64_g5292</name>
</gene>
<dbReference type="GO" id="GO:0008299">
    <property type="term" value="P:isoprenoid biosynthetic process"/>
    <property type="evidence" value="ECO:0007669"/>
    <property type="project" value="UniProtKB-ARBA"/>
</dbReference>
<evidence type="ECO:0000256" key="4">
    <source>
        <dbReference type="ARBA" id="ARBA00022842"/>
    </source>
</evidence>
<dbReference type="InterPro" id="IPR008949">
    <property type="entry name" value="Isoprenoid_synthase_dom_sf"/>
</dbReference>
<dbReference type="EC" id="4.2.3.-" evidence="6"/>
<dbReference type="Pfam" id="PF19086">
    <property type="entry name" value="Terpene_syn_C_2"/>
    <property type="match status" value="1"/>
</dbReference>
<dbReference type="GO" id="GO:0010333">
    <property type="term" value="F:terpene synthase activity"/>
    <property type="evidence" value="ECO:0007669"/>
    <property type="project" value="InterPro"/>
</dbReference>
<evidence type="ECO:0000256" key="2">
    <source>
        <dbReference type="ARBA" id="ARBA00006333"/>
    </source>
</evidence>
<evidence type="ECO:0000256" key="6">
    <source>
        <dbReference type="RuleBase" id="RU366034"/>
    </source>
</evidence>
<dbReference type="OrthoDB" id="2861623at2759"/>
<evidence type="ECO:0000256" key="3">
    <source>
        <dbReference type="ARBA" id="ARBA00022723"/>
    </source>
</evidence>
<dbReference type="STRING" id="135208.A0A4Y9ZV94"/>
<organism evidence="7 8">
    <name type="scientific">Hericium alpestre</name>
    <dbReference type="NCBI Taxonomy" id="135208"/>
    <lineage>
        <taxon>Eukaryota</taxon>
        <taxon>Fungi</taxon>
        <taxon>Dikarya</taxon>
        <taxon>Basidiomycota</taxon>
        <taxon>Agaricomycotina</taxon>
        <taxon>Agaricomycetes</taxon>
        <taxon>Russulales</taxon>
        <taxon>Hericiaceae</taxon>
        <taxon>Hericium</taxon>
    </lineage>
</organism>
<dbReference type="PANTHER" id="PTHR35201:SF4">
    <property type="entry name" value="BETA-PINACENE SYNTHASE-RELATED"/>
    <property type="match status" value="1"/>
</dbReference>
<dbReference type="Proteomes" id="UP000298061">
    <property type="component" value="Unassembled WGS sequence"/>
</dbReference>
<evidence type="ECO:0000256" key="1">
    <source>
        <dbReference type="ARBA" id="ARBA00001946"/>
    </source>
</evidence>
<dbReference type="PANTHER" id="PTHR35201">
    <property type="entry name" value="TERPENE SYNTHASE"/>
    <property type="match status" value="1"/>
</dbReference>
<evidence type="ECO:0000256" key="5">
    <source>
        <dbReference type="ARBA" id="ARBA00023239"/>
    </source>
</evidence>
<proteinExistence type="inferred from homology"/>
<reference evidence="7 8" key="1">
    <citation type="submission" date="2019-02" db="EMBL/GenBank/DDBJ databases">
        <title>Genome sequencing of the rare red list fungi Hericium alpestre (H. flagellum).</title>
        <authorList>
            <person name="Buettner E."/>
            <person name="Kellner H."/>
        </authorList>
    </citation>
    <scope>NUCLEOTIDE SEQUENCE [LARGE SCALE GENOMIC DNA]</scope>
    <source>
        <strain evidence="7 8">DSM 108284</strain>
    </source>
</reference>
<comment type="similarity">
    <text evidence="2 6">Belongs to the terpene synthase family.</text>
</comment>
<dbReference type="SFLD" id="SFLDS00005">
    <property type="entry name" value="Isoprenoid_Synthase_Type_I"/>
    <property type="match status" value="1"/>
</dbReference>
<sequence length="343" mass="39753">MPASVNRFFLPDLLAISAAFKDALNPHWKRAAAESKQWVNSYNVFSDRRRAFFYKGQSELLAAHAYPYAEYEEFRTVCDFINLLFVIDEMSDLQGCDDARKTGEIYLHVMRNPEWDHGSKLAAMTRAFRERLTRTIKPGTFRRFLQHGQDYIDCVVEEAGLRERGDVLDLESYLVLRRENSAVRLCFGLIPYVLGIDLPEEVYEDPGLQRIYFAGVDMVCWANDLYSYNMEQASGLAGNNFITVLMQTKGLTLQQASDYTEEHYRSLMQTFVQESRNLRSFGPTVDPDVKRYVEAMQHWPIGNIVWSFETPRYFGPSRETILKTREVILKPVEKDEDEPLSLV</sequence>
<keyword evidence="8" id="KW-1185">Reference proteome</keyword>
<dbReference type="SUPFAM" id="SSF48576">
    <property type="entry name" value="Terpenoid synthases"/>
    <property type="match status" value="1"/>
</dbReference>
<name>A0A4Y9ZV94_9AGAM</name>